<feature type="region of interest" description="Disordered" evidence="1">
    <location>
        <begin position="81"/>
        <end position="104"/>
    </location>
</feature>
<name>A0A1B5L2C1_USTVR</name>
<reference evidence="2" key="1">
    <citation type="journal article" date="2016" name="Genome Announc.">
        <title>Genome Sequence of Ustilaginoidea virens IPU010, a Rice Pathogenic Fungus Causing False Smut.</title>
        <authorList>
            <person name="Kumagai T."/>
            <person name="Ishii T."/>
            <person name="Terai G."/>
            <person name="Umemura M."/>
            <person name="Machida M."/>
            <person name="Asai K."/>
        </authorList>
    </citation>
    <scope>NUCLEOTIDE SEQUENCE [LARGE SCALE GENOMIC DNA]</scope>
    <source>
        <strain evidence="2">IPU010</strain>
    </source>
</reference>
<dbReference type="KEGG" id="uvi:66062255"/>
<gene>
    <name evidence="3" type="ORF">UV8b_01477</name>
    <name evidence="2" type="ORF">UVI_02019500</name>
</gene>
<dbReference type="OrthoDB" id="3682102at2759"/>
<feature type="compositionally biased region" description="Low complexity" evidence="1">
    <location>
        <begin position="93"/>
        <end position="104"/>
    </location>
</feature>
<keyword evidence="4" id="KW-1185">Reference proteome</keyword>
<dbReference type="EMBL" id="BBTG02000007">
    <property type="protein sequence ID" value="GAO16612.1"/>
    <property type="molecule type" value="Genomic_DNA"/>
</dbReference>
<dbReference type="Proteomes" id="UP000027002">
    <property type="component" value="Chromosome 1"/>
</dbReference>
<proteinExistence type="predicted"/>
<reference evidence="3" key="3">
    <citation type="submission" date="2020-03" db="EMBL/GenBank/DDBJ databases">
        <title>A mixture of massive structural variations and highly conserved coding sequences in Ustilaginoidea virens genome.</title>
        <authorList>
            <person name="Zhang K."/>
            <person name="Zhao Z."/>
            <person name="Zhang Z."/>
            <person name="Li Y."/>
            <person name="Hsiang T."/>
            <person name="Sun W."/>
        </authorList>
    </citation>
    <scope>NUCLEOTIDE SEQUENCE</scope>
    <source>
        <strain evidence="3">UV-8b</strain>
    </source>
</reference>
<sequence length="135" mass="14745">MAQPSSGDRQTDAFLQAHPEVLVGRDALEKAEREFGDDTFSIVNKPTGSIVLVQHFNPDTLERLFAVALVSDERAEAYYREQNQDGDEADETSCAGCGAGSSRAAVEGPDRFLYTRMVTCNEGCPEAQVGRMWPA</sequence>
<organism evidence="2 5">
    <name type="scientific">Ustilaginoidea virens</name>
    <name type="common">Rice false smut fungus</name>
    <name type="synonym">Villosiclava virens</name>
    <dbReference type="NCBI Taxonomy" id="1159556"/>
    <lineage>
        <taxon>Eukaryota</taxon>
        <taxon>Fungi</taxon>
        <taxon>Dikarya</taxon>
        <taxon>Ascomycota</taxon>
        <taxon>Pezizomycotina</taxon>
        <taxon>Sordariomycetes</taxon>
        <taxon>Hypocreomycetidae</taxon>
        <taxon>Hypocreales</taxon>
        <taxon>Clavicipitaceae</taxon>
        <taxon>Ustilaginoidea</taxon>
    </lineage>
</organism>
<reference evidence="5" key="2">
    <citation type="journal article" date="2016" name="Genome Announc.">
        <title>Genome sequence of Ustilaginoidea virens IPU010, a rice pathogenic fungus causing false smut.</title>
        <authorList>
            <person name="Kumagai T."/>
            <person name="Ishii T."/>
            <person name="Terai G."/>
            <person name="Umemura M."/>
            <person name="Machida M."/>
            <person name="Asai K."/>
        </authorList>
    </citation>
    <scope>NUCLEOTIDE SEQUENCE [LARGE SCALE GENOMIC DNA]</scope>
    <source>
        <strain evidence="5">IPU010</strain>
    </source>
</reference>
<accession>A0A1B5L2C1</accession>
<dbReference type="GeneID" id="66062255"/>
<dbReference type="Proteomes" id="UP000054053">
    <property type="component" value="Unassembled WGS sequence"/>
</dbReference>
<dbReference type="RefSeq" id="XP_042994909.1">
    <property type="nucleotide sequence ID" value="XM_043138975.1"/>
</dbReference>
<evidence type="ECO:0000313" key="2">
    <source>
        <dbReference type="EMBL" id="GAO16612.1"/>
    </source>
</evidence>
<evidence type="ECO:0000256" key="1">
    <source>
        <dbReference type="SAM" id="MobiDB-lite"/>
    </source>
</evidence>
<dbReference type="AlphaFoldDB" id="A0A1B5L2C1"/>
<evidence type="ECO:0000313" key="4">
    <source>
        <dbReference type="Proteomes" id="UP000027002"/>
    </source>
</evidence>
<dbReference type="EMBL" id="CP072753">
    <property type="protein sequence ID" value="QUC17236.1"/>
    <property type="molecule type" value="Genomic_DNA"/>
</dbReference>
<protein>
    <submittedName>
        <fullName evidence="2">Uncharacterized protein</fullName>
    </submittedName>
</protein>
<evidence type="ECO:0000313" key="5">
    <source>
        <dbReference type="Proteomes" id="UP000054053"/>
    </source>
</evidence>
<evidence type="ECO:0000313" key="3">
    <source>
        <dbReference type="EMBL" id="QUC17236.1"/>
    </source>
</evidence>